<dbReference type="PANTHER" id="PTHR24271:SF55">
    <property type="entry name" value="SERINE PROTEASE 57"/>
    <property type="match status" value="1"/>
</dbReference>
<keyword evidence="4" id="KW-0720">Serine protease</keyword>
<dbReference type="InterPro" id="IPR009003">
    <property type="entry name" value="Peptidase_S1_PA"/>
</dbReference>
<dbReference type="Pfam" id="PF00089">
    <property type="entry name" value="Trypsin"/>
    <property type="match status" value="1"/>
</dbReference>
<keyword evidence="2 6" id="KW-0732">Signal</keyword>
<dbReference type="PROSITE" id="PS00134">
    <property type="entry name" value="TRYPSIN_HIS"/>
    <property type="match status" value="1"/>
</dbReference>
<evidence type="ECO:0000256" key="4">
    <source>
        <dbReference type="ARBA" id="ARBA00022825"/>
    </source>
</evidence>
<reference evidence="8" key="1">
    <citation type="journal article" date="2010" name="Science">
        <title>The genome of the Western clawed frog Xenopus tropicalis.</title>
        <authorList>
            <person name="Hellsten U."/>
            <person name="Harland R.M."/>
            <person name="Gilchrist M.J."/>
            <person name="Hendrix D."/>
            <person name="Jurka J."/>
            <person name="Kapitonov V."/>
            <person name="Ovcharenko I."/>
            <person name="Putnam N.H."/>
            <person name="Shu S."/>
            <person name="Taher L."/>
            <person name="Blitz I.L."/>
            <person name="Blumberg B."/>
            <person name="Dichmann D.S."/>
            <person name="Dubchak I."/>
            <person name="Amaya E."/>
            <person name="Detter J.C."/>
            <person name="Fletcher R."/>
            <person name="Gerhard D.S."/>
            <person name="Goodstein D."/>
            <person name="Graves T."/>
            <person name="Grigoriev I.V."/>
            <person name="Grimwood J."/>
            <person name="Kawashima T."/>
            <person name="Lindquist E."/>
            <person name="Lucas S.M."/>
            <person name="Mead P.E."/>
            <person name="Mitros T."/>
            <person name="Ogino H."/>
            <person name="Ohta Y."/>
            <person name="Poliakov A.V."/>
            <person name="Pollet N."/>
            <person name="Robert J."/>
            <person name="Salamov A."/>
            <person name="Sater A.K."/>
            <person name="Schmutz J."/>
            <person name="Terry A."/>
            <person name="Vize P.D."/>
            <person name="Warren W.C."/>
            <person name="Wells D."/>
            <person name="Wills A."/>
            <person name="Wilson R.K."/>
            <person name="Zimmerman L.B."/>
            <person name="Zorn A.M."/>
            <person name="Grainger R."/>
            <person name="Grammer T."/>
            <person name="Khokha M.K."/>
            <person name="Richardson P.M."/>
            <person name="Rokhsar D.S."/>
        </authorList>
    </citation>
    <scope>NUCLEOTIDE SEQUENCE [LARGE SCALE GENOMIC DNA]</scope>
    <source>
        <strain evidence="8">Nigerian</strain>
    </source>
</reference>
<reference evidence="8" key="2">
    <citation type="submission" date="2021-03" db="UniProtKB">
        <authorList>
            <consortium name="Ensembl"/>
        </authorList>
    </citation>
    <scope>IDENTIFICATION</scope>
</reference>
<dbReference type="GeneTree" id="ENSGT00940000162161"/>
<dbReference type="GO" id="GO:0004252">
    <property type="term" value="F:serine-type endopeptidase activity"/>
    <property type="evidence" value="ECO:0007669"/>
    <property type="project" value="InterPro"/>
</dbReference>
<evidence type="ECO:0000256" key="1">
    <source>
        <dbReference type="ARBA" id="ARBA00022670"/>
    </source>
</evidence>
<evidence type="ECO:0000259" key="7">
    <source>
        <dbReference type="PROSITE" id="PS50240"/>
    </source>
</evidence>
<dbReference type="SUPFAM" id="SSF50494">
    <property type="entry name" value="Trypsin-like serine proteases"/>
    <property type="match status" value="1"/>
</dbReference>
<dbReference type="InterPro" id="IPR043504">
    <property type="entry name" value="Peptidase_S1_PA_chymotrypsin"/>
</dbReference>
<evidence type="ECO:0000256" key="5">
    <source>
        <dbReference type="ARBA" id="ARBA00023157"/>
    </source>
</evidence>
<proteinExistence type="predicted"/>
<dbReference type="AlphaFoldDB" id="A0A803KDF8"/>
<dbReference type="InterPro" id="IPR018114">
    <property type="entry name" value="TRYPSIN_HIS"/>
</dbReference>
<keyword evidence="3" id="KW-0378">Hydrolase</keyword>
<dbReference type="Ensembl" id="ENSXETT00000116354">
    <property type="protein sequence ID" value="ENSXETP00000118279"/>
    <property type="gene ID" value="ENSXETG00000043230"/>
</dbReference>
<name>A0A803KDF8_XENTR</name>
<dbReference type="PROSITE" id="PS50240">
    <property type="entry name" value="TRYPSIN_DOM"/>
    <property type="match status" value="1"/>
</dbReference>
<evidence type="ECO:0000256" key="3">
    <source>
        <dbReference type="ARBA" id="ARBA00022801"/>
    </source>
</evidence>
<dbReference type="SMART" id="SM00020">
    <property type="entry name" value="Tryp_SPc"/>
    <property type="match status" value="1"/>
</dbReference>
<accession>A0A803KDF8</accession>
<dbReference type="InterPro" id="IPR001314">
    <property type="entry name" value="Peptidase_S1A"/>
</dbReference>
<keyword evidence="1" id="KW-0645">Protease</keyword>
<keyword evidence="5" id="KW-1015">Disulfide bond</keyword>
<feature type="signal peptide" evidence="6">
    <location>
        <begin position="1"/>
        <end position="28"/>
    </location>
</feature>
<dbReference type="FunFam" id="2.40.10.10:FF:000120">
    <property type="entry name" value="Putative serine protease"/>
    <property type="match status" value="1"/>
</dbReference>
<dbReference type="PRINTS" id="PR00722">
    <property type="entry name" value="CHYMOTRYPSIN"/>
</dbReference>
<dbReference type="InParanoid" id="A0A803KDF8"/>
<dbReference type="Gene3D" id="2.40.10.10">
    <property type="entry name" value="Trypsin-like serine proteases"/>
    <property type="match status" value="2"/>
</dbReference>
<dbReference type="PANTHER" id="PTHR24271">
    <property type="entry name" value="KALLIKREIN-RELATED"/>
    <property type="match status" value="1"/>
</dbReference>
<feature type="chain" id="PRO_5030587282" description="Peptidase S1 domain-containing protein" evidence="6">
    <location>
        <begin position="29"/>
        <end position="285"/>
    </location>
</feature>
<sequence>MVSSSSRVLSSSSCICLFVASSSSGVDAGAPSRSHLSRRALDYKTKNTSETYRIVGGHEAKPHSRPYMVSLQRQDKSHFCGGTLIHPKWVLTAAHCQEGWSMDLTRVVLGAHWLYWSDRPVQVFRTLKFVQHPQFNPQTFQSDLLLLKLNDSVHFSPAVRTIPLPAPNTDVIPGTACSVAGWGLTSDSGTRPFALMEADVDVISRMSCNKTWLGGIDESMLCTATPGAPFKGFCDGDSGGPLVCGDRVEGVVSFSGSYCGDPHTPDVYTRVTSFLDWIQETISEF</sequence>
<evidence type="ECO:0000256" key="6">
    <source>
        <dbReference type="SAM" id="SignalP"/>
    </source>
</evidence>
<feature type="domain" description="Peptidase S1" evidence="7">
    <location>
        <begin position="54"/>
        <end position="283"/>
    </location>
</feature>
<dbReference type="InterPro" id="IPR001254">
    <property type="entry name" value="Trypsin_dom"/>
</dbReference>
<organism evidence="8">
    <name type="scientific">Xenopus tropicalis</name>
    <name type="common">Western clawed frog</name>
    <name type="synonym">Silurana tropicalis</name>
    <dbReference type="NCBI Taxonomy" id="8364"/>
    <lineage>
        <taxon>Eukaryota</taxon>
        <taxon>Metazoa</taxon>
        <taxon>Chordata</taxon>
        <taxon>Craniata</taxon>
        <taxon>Vertebrata</taxon>
        <taxon>Euteleostomi</taxon>
        <taxon>Amphibia</taxon>
        <taxon>Batrachia</taxon>
        <taxon>Anura</taxon>
        <taxon>Pipoidea</taxon>
        <taxon>Pipidae</taxon>
        <taxon>Xenopodinae</taxon>
        <taxon>Xenopus</taxon>
        <taxon>Silurana</taxon>
    </lineage>
</organism>
<evidence type="ECO:0000256" key="2">
    <source>
        <dbReference type="ARBA" id="ARBA00022729"/>
    </source>
</evidence>
<dbReference type="CDD" id="cd00190">
    <property type="entry name" value="Tryp_SPc"/>
    <property type="match status" value="1"/>
</dbReference>
<evidence type="ECO:0000313" key="8">
    <source>
        <dbReference type="Ensembl" id="ENSXETP00000118279"/>
    </source>
</evidence>
<dbReference type="GO" id="GO:0006508">
    <property type="term" value="P:proteolysis"/>
    <property type="evidence" value="ECO:0007669"/>
    <property type="project" value="UniProtKB-KW"/>
</dbReference>
<protein>
    <recommendedName>
        <fullName evidence="7">Peptidase S1 domain-containing protein</fullName>
    </recommendedName>
</protein>